<reference evidence="4" key="1">
    <citation type="submission" date="2020-07" db="EMBL/GenBank/DDBJ databases">
        <title>Genome sequence and genetic diversity analysis of an under-domesticated orphan crop, white fonio (Digitaria exilis).</title>
        <authorList>
            <person name="Bennetzen J.L."/>
            <person name="Chen S."/>
            <person name="Ma X."/>
            <person name="Wang X."/>
            <person name="Yssel A.E.J."/>
            <person name="Chaluvadi S.R."/>
            <person name="Johnson M."/>
            <person name="Gangashetty P."/>
            <person name="Hamidou F."/>
            <person name="Sanogo M.D."/>
            <person name="Zwaenepoel A."/>
            <person name="Wallace J."/>
            <person name="Van De Peer Y."/>
            <person name="Van Deynze A."/>
        </authorList>
    </citation>
    <scope>NUCLEOTIDE SEQUENCE</scope>
    <source>
        <tissue evidence="4">Leaves</tissue>
    </source>
</reference>
<keyword evidence="1" id="KW-0653">Protein transport</keyword>
<organism evidence="4 5">
    <name type="scientific">Digitaria exilis</name>
    <dbReference type="NCBI Taxonomy" id="1010633"/>
    <lineage>
        <taxon>Eukaryota</taxon>
        <taxon>Viridiplantae</taxon>
        <taxon>Streptophyta</taxon>
        <taxon>Embryophyta</taxon>
        <taxon>Tracheophyta</taxon>
        <taxon>Spermatophyta</taxon>
        <taxon>Magnoliopsida</taxon>
        <taxon>Liliopsida</taxon>
        <taxon>Poales</taxon>
        <taxon>Poaceae</taxon>
        <taxon>PACMAD clade</taxon>
        <taxon>Panicoideae</taxon>
        <taxon>Panicodae</taxon>
        <taxon>Paniceae</taxon>
        <taxon>Anthephorinae</taxon>
        <taxon>Digitaria</taxon>
    </lineage>
</organism>
<dbReference type="Proteomes" id="UP000636709">
    <property type="component" value="Unassembled WGS sequence"/>
</dbReference>
<feature type="domain" description="T-SNARE coiled-coil homology" evidence="3">
    <location>
        <begin position="9"/>
        <end position="58"/>
    </location>
</feature>
<comment type="caution">
    <text evidence="4">The sequence shown here is derived from an EMBL/GenBank/DDBJ whole genome shotgun (WGS) entry which is preliminary data.</text>
</comment>
<evidence type="ECO:0000256" key="1">
    <source>
        <dbReference type="ARBA" id="ARBA00022927"/>
    </source>
</evidence>
<dbReference type="OrthoDB" id="421009at2759"/>
<accession>A0A835KI63</accession>
<keyword evidence="2" id="KW-0812">Transmembrane</keyword>
<evidence type="ECO:0000259" key="3">
    <source>
        <dbReference type="Pfam" id="PF05739"/>
    </source>
</evidence>
<evidence type="ECO:0000256" key="2">
    <source>
        <dbReference type="SAM" id="Phobius"/>
    </source>
</evidence>
<gene>
    <name evidence="4" type="ORF">HU200_019515</name>
</gene>
<evidence type="ECO:0000313" key="5">
    <source>
        <dbReference type="Proteomes" id="UP000636709"/>
    </source>
</evidence>
<name>A0A835KI63_9POAL</name>
<feature type="transmembrane region" description="Helical" evidence="2">
    <location>
        <begin position="41"/>
        <end position="61"/>
    </location>
</feature>
<dbReference type="InterPro" id="IPR000727">
    <property type="entry name" value="T_SNARE_dom"/>
</dbReference>
<keyword evidence="5" id="KW-1185">Reference proteome</keyword>
<keyword evidence="2" id="KW-0472">Membrane</keyword>
<dbReference type="AlphaFoldDB" id="A0A835KI63"/>
<dbReference type="EMBL" id="JACEFO010001646">
    <property type="protein sequence ID" value="KAF8727020.1"/>
    <property type="molecule type" value="Genomic_DNA"/>
</dbReference>
<keyword evidence="1" id="KW-0813">Transport</keyword>
<sequence>MLTCCAFHDRIDEDLDYTLANVEGAQGQLLNHLNNLASNRWLMSKIFAVLIVFLLIFVTFIT</sequence>
<keyword evidence="2" id="KW-1133">Transmembrane helix</keyword>
<dbReference type="Pfam" id="PF05739">
    <property type="entry name" value="SNARE"/>
    <property type="match status" value="1"/>
</dbReference>
<dbReference type="GO" id="GO:0015031">
    <property type="term" value="P:protein transport"/>
    <property type="evidence" value="ECO:0007669"/>
    <property type="project" value="UniProtKB-KW"/>
</dbReference>
<dbReference type="Gene3D" id="1.20.5.110">
    <property type="match status" value="1"/>
</dbReference>
<evidence type="ECO:0000313" key="4">
    <source>
        <dbReference type="EMBL" id="KAF8727020.1"/>
    </source>
</evidence>
<proteinExistence type="predicted"/>
<protein>
    <recommendedName>
        <fullName evidence="3">t-SNARE coiled-coil homology domain-containing protein</fullName>
    </recommendedName>
</protein>